<organism evidence="10 11">
    <name type="scientific">Salipaludibacillus neizhouensis</name>
    <dbReference type="NCBI Taxonomy" id="885475"/>
    <lineage>
        <taxon>Bacteria</taxon>
        <taxon>Bacillati</taxon>
        <taxon>Bacillota</taxon>
        <taxon>Bacilli</taxon>
        <taxon>Bacillales</taxon>
        <taxon>Bacillaceae</taxon>
    </lineage>
</organism>
<dbReference type="InterPro" id="IPR028325">
    <property type="entry name" value="VG_K_chnl"/>
</dbReference>
<dbReference type="GO" id="GO:0008076">
    <property type="term" value="C:voltage-gated potassium channel complex"/>
    <property type="evidence" value="ECO:0007669"/>
    <property type="project" value="InterPro"/>
</dbReference>
<dbReference type="AlphaFoldDB" id="A0A3A9KCS4"/>
<dbReference type="SUPFAM" id="SSF81324">
    <property type="entry name" value="Voltage-gated potassium channels"/>
    <property type="match status" value="1"/>
</dbReference>
<dbReference type="RefSeq" id="WP_110935414.1">
    <property type="nucleotide sequence ID" value="NZ_KZ614146.1"/>
</dbReference>
<accession>A0A3A9KCS4</accession>
<dbReference type="Pfam" id="PF07885">
    <property type="entry name" value="Ion_trans_2"/>
    <property type="match status" value="1"/>
</dbReference>
<keyword evidence="3 8" id="KW-0812">Transmembrane</keyword>
<dbReference type="GO" id="GO:0001508">
    <property type="term" value="P:action potential"/>
    <property type="evidence" value="ECO:0007669"/>
    <property type="project" value="TreeGrafter"/>
</dbReference>
<dbReference type="PANTHER" id="PTHR11537:SF252">
    <property type="entry name" value="POTASSIUM VOLTAGE-GATED CHANNEL PROTEIN SHAW"/>
    <property type="match status" value="1"/>
</dbReference>
<dbReference type="GO" id="GO:0005251">
    <property type="term" value="F:delayed rectifier potassium channel activity"/>
    <property type="evidence" value="ECO:0007669"/>
    <property type="project" value="TreeGrafter"/>
</dbReference>
<evidence type="ECO:0000256" key="3">
    <source>
        <dbReference type="ARBA" id="ARBA00022692"/>
    </source>
</evidence>
<comment type="caution">
    <text evidence="10">The sequence shown here is derived from an EMBL/GenBank/DDBJ whole genome shotgun (WGS) entry which is preliminary data.</text>
</comment>
<dbReference type="Proteomes" id="UP000281498">
    <property type="component" value="Unassembled WGS sequence"/>
</dbReference>
<keyword evidence="7" id="KW-0407">Ion channel</keyword>
<feature type="transmembrane region" description="Helical" evidence="8">
    <location>
        <begin position="75"/>
        <end position="93"/>
    </location>
</feature>
<keyword evidence="2" id="KW-0813">Transport</keyword>
<evidence type="ECO:0000256" key="8">
    <source>
        <dbReference type="SAM" id="Phobius"/>
    </source>
</evidence>
<keyword evidence="5" id="KW-0406">Ion transport</keyword>
<proteinExistence type="predicted"/>
<dbReference type="Gene3D" id="1.10.287.70">
    <property type="match status" value="1"/>
</dbReference>
<dbReference type="InterPro" id="IPR013099">
    <property type="entry name" value="K_chnl_dom"/>
</dbReference>
<evidence type="ECO:0000259" key="9">
    <source>
        <dbReference type="Pfam" id="PF07885"/>
    </source>
</evidence>
<evidence type="ECO:0000256" key="2">
    <source>
        <dbReference type="ARBA" id="ARBA00022448"/>
    </source>
</evidence>
<evidence type="ECO:0000256" key="6">
    <source>
        <dbReference type="ARBA" id="ARBA00023136"/>
    </source>
</evidence>
<comment type="subcellular location">
    <subcellularLocation>
        <location evidence="1">Membrane</location>
        <topology evidence="1">Multi-pass membrane protein</topology>
    </subcellularLocation>
</comment>
<evidence type="ECO:0000313" key="10">
    <source>
        <dbReference type="EMBL" id="RKL67423.1"/>
    </source>
</evidence>
<evidence type="ECO:0000256" key="4">
    <source>
        <dbReference type="ARBA" id="ARBA00022989"/>
    </source>
</evidence>
<sequence length="94" mass="10650">MIFSLIKKVLDKTINIEHWILIVSGFGFIIISSLIMYLLEPTEFNSLFNGFWFVMTTISQVGYGDFAPETVLGKLYSIILYIVGVGFFAIMIAK</sequence>
<dbReference type="PANTHER" id="PTHR11537">
    <property type="entry name" value="VOLTAGE-GATED POTASSIUM CHANNEL"/>
    <property type="match status" value="1"/>
</dbReference>
<name>A0A3A9KCS4_9BACI</name>
<evidence type="ECO:0000313" key="11">
    <source>
        <dbReference type="Proteomes" id="UP000281498"/>
    </source>
</evidence>
<reference evidence="10 11" key="1">
    <citation type="submission" date="2017-10" db="EMBL/GenBank/DDBJ databases">
        <title>Bacillus sp. nov., a halophilic bacterium isolated from a Keqin Lake.</title>
        <authorList>
            <person name="Wang H."/>
        </authorList>
    </citation>
    <scope>NUCLEOTIDE SEQUENCE [LARGE SCALE GENOMIC DNA]</scope>
    <source>
        <strain evidence="10 11">KCTC 13187</strain>
    </source>
</reference>
<evidence type="ECO:0000256" key="7">
    <source>
        <dbReference type="ARBA" id="ARBA00023303"/>
    </source>
</evidence>
<keyword evidence="6 8" id="KW-0472">Membrane</keyword>
<dbReference type="EMBL" id="PDOE01000003">
    <property type="protein sequence ID" value="RKL67423.1"/>
    <property type="molecule type" value="Genomic_DNA"/>
</dbReference>
<gene>
    <name evidence="10" type="ORF">CR203_08675</name>
</gene>
<evidence type="ECO:0000256" key="5">
    <source>
        <dbReference type="ARBA" id="ARBA00023065"/>
    </source>
</evidence>
<evidence type="ECO:0000256" key="1">
    <source>
        <dbReference type="ARBA" id="ARBA00004141"/>
    </source>
</evidence>
<keyword evidence="4 8" id="KW-1133">Transmembrane helix</keyword>
<feature type="transmembrane region" description="Helical" evidence="8">
    <location>
        <begin position="20"/>
        <end position="39"/>
    </location>
</feature>
<feature type="domain" description="Potassium channel" evidence="9">
    <location>
        <begin position="27"/>
        <end position="93"/>
    </location>
</feature>
<dbReference type="OrthoDB" id="9785285at2"/>
<keyword evidence="11" id="KW-1185">Reference proteome</keyword>
<protein>
    <recommendedName>
        <fullName evidence="9">Potassium channel domain-containing protein</fullName>
    </recommendedName>
</protein>